<keyword evidence="4 9" id="KW-0808">Transferase</keyword>
<accession>A0ABT7AQB7</accession>
<dbReference type="SUPFAM" id="SSF52172">
    <property type="entry name" value="CheY-like"/>
    <property type="match status" value="1"/>
</dbReference>
<dbReference type="Pfam" id="PF02518">
    <property type="entry name" value="HATPase_c"/>
    <property type="match status" value="1"/>
</dbReference>
<dbReference type="CDD" id="cd00082">
    <property type="entry name" value="HisKA"/>
    <property type="match status" value="1"/>
</dbReference>
<organism evidence="9 10">
    <name type="scientific">Roseofilum acuticapitatum BLCC-M154</name>
    <dbReference type="NCBI Taxonomy" id="3022444"/>
    <lineage>
        <taxon>Bacteria</taxon>
        <taxon>Bacillati</taxon>
        <taxon>Cyanobacteriota</taxon>
        <taxon>Cyanophyceae</taxon>
        <taxon>Desertifilales</taxon>
        <taxon>Desertifilaceae</taxon>
        <taxon>Roseofilum</taxon>
        <taxon>Roseofilum acuticapitatum</taxon>
    </lineage>
</organism>
<keyword evidence="4 9" id="KW-0418">Kinase</keyword>
<dbReference type="InterPro" id="IPR011006">
    <property type="entry name" value="CheY-like_superfamily"/>
</dbReference>
<dbReference type="RefSeq" id="WP_283752856.1">
    <property type="nucleotide sequence ID" value="NZ_JAQOSP010000042.1"/>
</dbReference>
<dbReference type="Pfam" id="PF00072">
    <property type="entry name" value="Response_reg"/>
    <property type="match status" value="1"/>
</dbReference>
<dbReference type="InterPro" id="IPR036097">
    <property type="entry name" value="HisK_dim/P_sf"/>
</dbReference>
<dbReference type="Gene3D" id="3.30.565.10">
    <property type="entry name" value="Histidine kinase-like ATPase, C-terminal domain"/>
    <property type="match status" value="1"/>
</dbReference>
<dbReference type="EMBL" id="JAQOSP010000042">
    <property type="protein sequence ID" value="MDJ1169095.1"/>
    <property type="molecule type" value="Genomic_DNA"/>
</dbReference>
<gene>
    <name evidence="9" type="ORF">PMG71_06615</name>
</gene>
<comment type="catalytic activity">
    <reaction evidence="1">
        <text>ATP + protein L-histidine = ADP + protein N-phospho-L-histidine.</text>
        <dbReference type="EC" id="2.7.13.3"/>
    </reaction>
</comment>
<dbReference type="Proteomes" id="UP001235303">
    <property type="component" value="Unassembled WGS sequence"/>
</dbReference>
<dbReference type="SMART" id="SM00448">
    <property type="entry name" value="REC"/>
    <property type="match status" value="1"/>
</dbReference>
<dbReference type="PROSITE" id="PS50109">
    <property type="entry name" value="HIS_KIN"/>
    <property type="match status" value="1"/>
</dbReference>
<evidence type="ECO:0000256" key="5">
    <source>
        <dbReference type="ARBA" id="ARBA00023012"/>
    </source>
</evidence>
<evidence type="ECO:0000259" key="8">
    <source>
        <dbReference type="PROSITE" id="PS50110"/>
    </source>
</evidence>
<comment type="caution">
    <text evidence="9">The sequence shown here is derived from an EMBL/GenBank/DDBJ whole genome shotgun (WGS) entry which is preliminary data.</text>
</comment>
<dbReference type="PANTHER" id="PTHR43547">
    <property type="entry name" value="TWO-COMPONENT HISTIDINE KINASE"/>
    <property type="match status" value="1"/>
</dbReference>
<evidence type="ECO:0000313" key="10">
    <source>
        <dbReference type="Proteomes" id="UP001235303"/>
    </source>
</evidence>
<dbReference type="PRINTS" id="PR00344">
    <property type="entry name" value="BCTRLSENSOR"/>
</dbReference>
<dbReference type="SMART" id="SM00388">
    <property type="entry name" value="HisKA"/>
    <property type="match status" value="1"/>
</dbReference>
<dbReference type="Gene3D" id="1.10.287.130">
    <property type="match status" value="1"/>
</dbReference>
<evidence type="ECO:0000313" key="9">
    <source>
        <dbReference type="EMBL" id="MDJ1169095.1"/>
    </source>
</evidence>
<dbReference type="Gene3D" id="3.40.50.2300">
    <property type="match status" value="1"/>
</dbReference>
<evidence type="ECO:0000256" key="6">
    <source>
        <dbReference type="PROSITE-ProRule" id="PRU00169"/>
    </source>
</evidence>
<dbReference type="PANTHER" id="PTHR43547:SF2">
    <property type="entry name" value="HYBRID SIGNAL TRANSDUCTION HISTIDINE KINASE C"/>
    <property type="match status" value="1"/>
</dbReference>
<dbReference type="EC" id="2.7.13.3" evidence="2"/>
<dbReference type="InterPro" id="IPR036890">
    <property type="entry name" value="HATPase_C_sf"/>
</dbReference>
<dbReference type="PROSITE" id="PS50110">
    <property type="entry name" value="RESPONSE_REGULATORY"/>
    <property type="match status" value="1"/>
</dbReference>
<dbReference type="SMART" id="SM00387">
    <property type="entry name" value="HATPase_c"/>
    <property type="match status" value="1"/>
</dbReference>
<keyword evidence="3 6" id="KW-0597">Phosphoprotein</keyword>
<dbReference type="Pfam" id="PF00512">
    <property type="entry name" value="HisKA"/>
    <property type="match status" value="1"/>
</dbReference>
<dbReference type="InterPro" id="IPR004358">
    <property type="entry name" value="Sig_transdc_His_kin-like_C"/>
</dbReference>
<proteinExistence type="predicted"/>
<keyword evidence="5" id="KW-0902">Two-component regulatory system</keyword>
<sequence>MTVAHEFSILIVDDEPDNFDVIETLLNDEEYNLHYAANGQEALNSLETYDPGLILLDVMMPGIDGIEVCRQIKAMPKWKVIPIIMITALSEKSDLARCLNAGADDFISKPVNGIELRARVSSMLRIKQQYDELQSLLKLREDMVKMVVHDLRNPLGGVLFGLELLRRREYSPEKQKDKINKIYNSAQSLQALIDDLLKIALLESGKVRLNLQEMDLAVLVNSAASNFEPIAANRNQVLVPLCSEEPRKNIAIDEAMMHRVLDNLLSNAIKFSPPESQIIINLNAPLSGSITLEVIDTGSGVPELLKEKIFEQYEIGNVLPEVSQIGLGLAFCKLVVEAHGGKIQVSDNQPEGSIFKITLPN</sequence>
<name>A0ABT7AQB7_9CYAN</name>
<dbReference type="CDD" id="cd00075">
    <property type="entry name" value="HATPase"/>
    <property type="match status" value="1"/>
</dbReference>
<protein>
    <recommendedName>
        <fullName evidence="2">histidine kinase</fullName>
        <ecNumber evidence="2">2.7.13.3</ecNumber>
    </recommendedName>
</protein>
<evidence type="ECO:0000256" key="1">
    <source>
        <dbReference type="ARBA" id="ARBA00000085"/>
    </source>
</evidence>
<dbReference type="InterPro" id="IPR001789">
    <property type="entry name" value="Sig_transdc_resp-reg_receiver"/>
</dbReference>
<dbReference type="InterPro" id="IPR003594">
    <property type="entry name" value="HATPase_dom"/>
</dbReference>
<reference evidence="9 10" key="1">
    <citation type="submission" date="2023-01" db="EMBL/GenBank/DDBJ databases">
        <title>Novel diversity within Roseofilum (Cyanobacteria; Desertifilaceae) from marine benthic mats with descriptions of four novel species.</title>
        <authorList>
            <person name="Wang Y."/>
            <person name="Berthold D.E."/>
            <person name="Hu J."/>
            <person name="Lefler F.W."/>
            <person name="Laughinghouse H.D. IV."/>
        </authorList>
    </citation>
    <scope>NUCLEOTIDE SEQUENCE [LARGE SCALE GENOMIC DNA]</scope>
    <source>
        <strain evidence="9 10">BLCC-M154</strain>
    </source>
</reference>
<dbReference type="InterPro" id="IPR005467">
    <property type="entry name" value="His_kinase_dom"/>
</dbReference>
<evidence type="ECO:0000256" key="2">
    <source>
        <dbReference type="ARBA" id="ARBA00012438"/>
    </source>
</evidence>
<dbReference type="InterPro" id="IPR003661">
    <property type="entry name" value="HisK_dim/P_dom"/>
</dbReference>
<feature type="modified residue" description="4-aspartylphosphate" evidence="6">
    <location>
        <position position="57"/>
    </location>
</feature>
<feature type="domain" description="Response regulatory" evidence="8">
    <location>
        <begin position="8"/>
        <end position="124"/>
    </location>
</feature>
<dbReference type="SUPFAM" id="SSF47384">
    <property type="entry name" value="Homodimeric domain of signal transducing histidine kinase"/>
    <property type="match status" value="1"/>
</dbReference>
<keyword evidence="10" id="KW-1185">Reference proteome</keyword>
<evidence type="ECO:0000256" key="4">
    <source>
        <dbReference type="ARBA" id="ARBA00022777"/>
    </source>
</evidence>
<feature type="domain" description="Histidine kinase" evidence="7">
    <location>
        <begin position="146"/>
        <end position="361"/>
    </location>
</feature>
<dbReference type="GO" id="GO:0016301">
    <property type="term" value="F:kinase activity"/>
    <property type="evidence" value="ECO:0007669"/>
    <property type="project" value="UniProtKB-KW"/>
</dbReference>
<evidence type="ECO:0000259" key="7">
    <source>
        <dbReference type="PROSITE" id="PS50109"/>
    </source>
</evidence>
<dbReference type="SUPFAM" id="SSF55874">
    <property type="entry name" value="ATPase domain of HSP90 chaperone/DNA topoisomerase II/histidine kinase"/>
    <property type="match status" value="1"/>
</dbReference>
<evidence type="ECO:0000256" key="3">
    <source>
        <dbReference type="ARBA" id="ARBA00022553"/>
    </source>
</evidence>